<sequence>MICESPSSAYEKSLRGRGFSYAARSPPGLSPVPMEVTRRGPDAPGTTRLLDVSRCTLHPLRVEFSASPPLGWFGGRLDRLAESCPDAV</sequence>
<accession>A0A077MAW0</accession>
<gene>
    <name evidence="1" type="ORF">BN13_740013</name>
</gene>
<keyword evidence="2" id="KW-1185">Reference proteome</keyword>
<protein>
    <submittedName>
        <fullName evidence="1">Uncharacterized protein</fullName>
    </submittedName>
</protein>
<proteinExistence type="predicted"/>
<evidence type="ECO:0000313" key="1">
    <source>
        <dbReference type="EMBL" id="CCI54491.1"/>
    </source>
</evidence>
<dbReference type="STRING" id="1193518.BN13_740013"/>
<dbReference type="AlphaFoldDB" id="A0A077MAW0"/>
<reference evidence="1 2" key="1">
    <citation type="journal article" date="2013" name="ISME J.">
        <title>A metabolic model for members of the genus Tetrasphaera involved in enhanced biological phosphorus removal.</title>
        <authorList>
            <person name="Kristiansen R."/>
            <person name="Nguyen H.T.T."/>
            <person name="Saunders A.M."/>
            <person name="Nielsen J.L."/>
            <person name="Wimmer R."/>
            <person name="Le V.Q."/>
            <person name="McIlroy S.J."/>
            <person name="Petrovski S."/>
            <person name="Seviour R.J."/>
            <person name="Calteau A."/>
            <person name="Nielsen K.L."/>
            <person name="Nielsen P.H."/>
        </authorList>
    </citation>
    <scope>NUCLEOTIDE SEQUENCE [LARGE SCALE GENOMIC DNA]</scope>
    <source>
        <strain evidence="1 2">Ben 74</strain>
    </source>
</reference>
<dbReference type="EMBL" id="CAJC01000188">
    <property type="protein sequence ID" value="CCI54491.1"/>
    <property type="molecule type" value="Genomic_DNA"/>
</dbReference>
<dbReference type="Proteomes" id="UP000035720">
    <property type="component" value="Unassembled WGS sequence"/>
</dbReference>
<organism evidence="1 2">
    <name type="scientific">Nostocoides jenkinsii Ben 74</name>
    <dbReference type="NCBI Taxonomy" id="1193518"/>
    <lineage>
        <taxon>Bacteria</taxon>
        <taxon>Bacillati</taxon>
        <taxon>Actinomycetota</taxon>
        <taxon>Actinomycetes</taxon>
        <taxon>Micrococcales</taxon>
        <taxon>Intrasporangiaceae</taxon>
        <taxon>Nostocoides</taxon>
    </lineage>
</organism>
<comment type="caution">
    <text evidence="1">The sequence shown here is derived from an EMBL/GenBank/DDBJ whole genome shotgun (WGS) entry which is preliminary data.</text>
</comment>
<evidence type="ECO:0000313" key="2">
    <source>
        <dbReference type="Proteomes" id="UP000035720"/>
    </source>
</evidence>
<name>A0A077MAW0_9MICO</name>